<dbReference type="EMBL" id="QLMI01000001">
    <property type="protein sequence ID" value="RAK25018.1"/>
    <property type="molecule type" value="Genomic_DNA"/>
</dbReference>
<protein>
    <submittedName>
        <fullName evidence="3">ABC-type branched-subunit amino acid transport system substrate-binding protein</fullName>
    </submittedName>
</protein>
<feature type="domain" description="LysM" evidence="2">
    <location>
        <begin position="75"/>
        <end position="119"/>
    </location>
</feature>
<dbReference type="CDD" id="cd00118">
    <property type="entry name" value="LysM"/>
    <property type="match status" value="4"/>
</dbReference>
<dbReference type="PANTHER" id="PTHR33734">
    <property type="entry name" value="LYSM DOMAIN-CONTAINING GPI-ANCHORED PROTEIN 2"/>
    <property type="match status" value="1"/>
</dbReference>
<feature type="domain" description="LysM" evidence="2">
    <location>
        <begin position="145"/>
        <end position="188"/>
    </location>
</feature>
<organism evidence="3 4">
    <name type="scientific">Flavobacterium aquaticum</name>
    <dbReference type="NCBI Taxonomy" id="1236486"/>
    <lineage>
        <taxon>Bacteria</taxon>
        <taxon>Pseudomonadati</taxon>
        <taxon>Bacteroidota</taxon>
        <taxon>Flavobacteriia</taxon>
        <taxon>Flavobacteriales</taxon>
        <taxon>Flavobacteriaceae</taxon>
        <taxon>Flavobacterium</taxon>
    </lineage>
</organism>
<name>A0A327YUX8_9FLAO</name>
<reference evidence="3 4" key="1">
    <citation type="submission" date="2018-06" db="EMBL/GenBank/DDBJ databases">
        <title>Genomic Encyclopedia of Type Strains, Phase III (KMG-III): the genomes of soil and plant-associated and newly described type strains.</title>
        <authorList>
            <person name="Whitman W."/>
        </authorList>
    </citation>
    <scope>NUCLEOTIDE SEQUENCE [LARGE SCALE GENOMIC DNA]</scope>
    <source>
        <strain evidence="3 4">CGMCC 1.12398</strain>
    </source>
</reference>
<evidence type="ECO:0000313" key="3">
    <source>
        <dbReference type="EMBL" id="RAK25018.1"/>
    </source>
</evidence>
<feature type="chain" id="PRO_5016293067" evidence="1">
    <location>
        <begin position="22"/>
        <end position="628"/>
    </location>
</feature>
<dbReference type="PROSITE" id="PS51782">
    <property type="entry name" value="LYSM"/>
    <property type="match status" value="4"/>
</dbReference>
<evidence type="ECO:0000313" key="4">
    <source>
        <dbReference type="Proteomes" id="UP000249620"/>
    </source>
</evidence>
<gene>
    <name evidence="3" type="ORF">B0I03_101178</name>
</gene>
<feature type="signal peptide" evidence="1">
    <location>
        <begin position="1"/>
        <end position="21"/>
    </location>
</feature>
<feature type="domain" description="LysM" evidence="2">
    <location>
        <begin position="23"/>
        <end position="66"/>
    </location>
</feature>
<keyword evidence="4" id="KW-1185">Reference proteome</keyword>
<feature type="domain" description="LysM" evidence="2">
    <location>
        <begin position="203"/>
        <end position="246"/>
    </location>
</feature>
<dbReference type="Gene3D" id="3.40.50.2300">
    <property type="match status" value="1"/>
</dbReference>
<dbReference type="InterPro" id="IPR028082">
    <property type="entry name" value="Peripla_BP_I"/>
</dbReference>
<dbReference type="PANTHER" id="PTHR33734:SF22">
    <property type="entry name" value="MEMBRANE-BOUND LYTIC MUREIN TRANSGLYCOSYLASE D"/>
    <property type="match status" value="1"/>
</dbReference>
<dbReference type="SUPFAM" id="SSF54106">
    <property type="entry name" value="LysM domain"/>
    <property type="match status" value="4"/>
</dbReference>
<dbReference type="Pfam" id="PF01476">
    <property type="entry name" value="LysM"/>
    <property type="match status" value="4"/>
</dbReference>
<dbReference type="RefSeq" id="WP_111565600.1">
    <property type="nucleotide sequence ID" value="NZ_QLMI01000001.1"/>
</dbReference>
<dbReference type="SMART" id="SM00257">
    <property type="entry name" value="LysM"/>
    <property type="match status" value="4"/>
</dbReference>
<sequence length="628" mass="69694">MIKRVVFLFSLIFLFALPVQSQIKHVVAKGETVFQIAKKYEVTPFDIYRLNPDAKNGVQENTTLLIPKTTSGKSVVHVVGEKETLFGIAKKYNVSVADLETWNKAKLQNGLKKGQEIFVSKPSAADLKSVPTPFVSKPKPVSNVTTHLVEAKETKYGIATRYGLTVTELEQLNPQIVGGLNIGQTLILKPGVQVKKPSNVTLVDYEVQPKETLYSLSKKFDIAQGDLITLNPDLQDGLKIGMILKVPSNGTVVTKVKDSVLVAKNKVNLITSVDKSQQKNMVLLLPFNLTKIETDSVKTKTEQLKTNKFLNLTLDFYAGAQMAIDSAKVLGLPVNVKVYDVESTKYSSNVASIISKNNFENVDVVVGPFQNTVVETTAQLLAKYNVPVISPLSKERGLPMDNLYYSIPSEDLLKASMFNYFKAKNGNVVAIISSKKMTSKEYISANHPEVKHAAFNDKGALDVALLKAQLVKGQKNFVLMEIEKASTILNITNILKGLQKEYDIQLAVFELYDALNFEEIPMKNLTDLKMLFPSATKVAETPEEKIFEKQFKKINNIYPNAAAKKGFDVTFDAMLRICQPEGFVKSAATTKTEYIENAFDYSSNNGMITNNATYLLYYDSDLTIKQAQ</sequence>
<dbReference type="AlphaFoldDB" id="A0A327YUX8"/>
<dbReference type="SUPFAM" id="SSF53822">
    <property type="entry name" value="Periplasmic binding protein-like I"/>
    <property type="match status" value="1"/>
</dbReference>
<dbReference type="InterPro" id="IPR036779">
    <property type="entry name" value="LysM_dom_sf"/>
</dbReference>
<proteinExistence type="predicted"/>
<dbReference type="GO" id="GO:0008932">
    <property type="term" value="F:lytic endotransglycosylase activity"/>
    <property type="evidence" value="ECO:0007669"/>
    <property type="project" value="TreeGrafter"/>
</dbReference>
<accession>A0A327YUX8</accession>
<dbReference type="Proteomes" id="UP000249620">
    <property type="component" value="Unassembled WGS sequence"/>
</dbReference>
<dbReference type="InterPro" id="IPR018392">
    <property type="entry name" value="LysM"/>
</dbReference>
<dbReference type="OrthoDB" id="2149800at2"/>
<keyword evidence="1" id="KW-0732">Signal</keyword>
<dbReference type="Gene3D" id="3.10.350.10">
    <property type="entry name" value="LysM domain"/>
    <property type="match status" value="4"/>
</dbReference>
<evidence type="ECO:0000259" key="2">
    <source>
        <dbReference type="PROSITE" id="PS51782"/>
    </source>
</evidence>
<comment type="caution">
    <text evidence="3">The sequence shown here is derived from an EMBL/GenBank/DDBJ whole genome shotgun (WGS) entry which is preliminary data.</text>
</comment>
<evidence type="ECO:0000256" key="1">
    <source>
        <dbReference type="SAM" id="SignalP"/>
    </source>
</evidence>